<evidence type="ECO:0000256" key="12">
    <source>
        <dbReference type="PIRNR" id="PIRNR015601"/>
    </source>
</evidence>
<evidence type="ECO:0000256" key="8">
    <source>
        <dbReference type="ARBA" id="ARBA00022679"/>
    </source>
</evidence>
<evidence type="ECO:0000256" key="3">
    <source>
        <dbReference type="ARBA" id="ARBA00012328"/>
    </source>
</evidence>
<feature type="domain" description="Ribosomal RNA small subunit methyltransferase E methyltransferase" evidence="13">
    <location>
        <begin position="75"/>
        <end position="240"/>
    </location>
</feature>
<keyword evidence="9 12" id="KW-0949">S-adenosyl-L-methionine</keyword>
<dbReference type="Pfam" id="PF20260">
    <property type="entry name" value="PUA_4"/>
    <property type="match status" value="1"/>
</dbReference>
<sequence length="248" mass="28119">MPRFFVSADNIKGNSVLIDEEQTRHIEKVLRLKSGDIVKVFDGNGNEYQVRLQEKKQKILQAEILAQETTAEDLAINLTLVQGIARSEKMDFIIQKAVELGVRSLIPLQSEHSVARFDKEKEGKKIKRWQKIAQEACKQCGRNHIPEVKPILDFPALMAQIGDKPALLCYEQEREAYFRTLLREQRENFCTQGLFLIIGPEGGFSPAEVEIARRQGWFIAGLGPRTLRTETASLLACGIIMYEYGELG</sequence>
<keyword evidence="7 12" id="KW-0489">Methyltransferase</keyword>
<dbReference type="GO" id="GO:0070475">
    <property type="term" value="P:rRNA base methylation"/>
    <property type="evidence" value="ECO:0007669"/>
    <property type="project" value="TreeGrafter"/>
</dbReference>
<evidence type="ECO:0000259" key="14">
    <source>
        <dbReference type="Pfam" id="PF20260"/>
    </source>
</evidence>
<evidence type="ECO:0000256" key="11">
    <source>
        <dbReference type="ARBA" id="ARBA00047944"/>
    </source>
</evidence>
<dbReference type="PIRSF" id="PIRSF015601">
    <property type="entry name" value="MTase_slr0722"/>
    <property type="match status" value="1"/>
</dbReference>
<dbReference type="GO" id="GO:0070042">
    <property type="term" value="F:rRNA (uridine-N3-)-methyltransferase activity"/>
    <property type="evidence" value="ECO:0007669"/>
    <property type="project" value="TreeGrafter"/>
</dbReference>
<name>Q0AWM6_SYNWW</name>
<dbReference type="NCBIfam" id="TIGR00046">
    <property type="entry name" value="RsmE family RNA methyltransferase"/>
    <property type="match status" value="1"/>
</dbReference>
<evidence type="ECO:0000259" key="13">
    <source>
        <dbReference type="Pfam" id="PF04452"/>
    </source>
</evidence>
<comment type="catalytic activity">
    <reaction evidence="11 12">
        <text>uridine(1498) in 16S rRNA + S-adenosyl-L-methionine = N(3)-methyluridine(1498) in 16S rRNA + S-adenosyl-L-homocysteine + H(+)</text>
        <dbReference type="Rhea" id="RHEA:42920"/>
        <dbReference type="Rhea" id="RHEA-COMP:10283"/>
        <dbReference type="Rhea" id="RHEA-COMP:10284"/>
        <dbReference type="ChEBI" id="CHEBI:15378"/>
        <dbReference type="ChEBI" id="CHEBI:57856"/>
        <dbReference type="ChEBI" id="CHEBI:59789"/>
        <dbReference type="ChEBI" id="CHEBI:65315"/>
        <dbReference type="ChEBI" id="CHEBI:74502"/>
        <dbReference type="EC" id="2.1.1.193"/>
    </reaction>
</comment>
<evidence type="ECO:0000256" key="4">
    <source>
        <dbReference type="ARBA" id="ARBA00013673"/>
    </source>
</evidence>
<dbReference type="NCBIfam" id="NF008692">
    <property type="entry name" value="PRK11713.1-5"/>
    <property type="match status" value="1"/>
</dbReference>
<dbReference type="SUPFAM" id="SSF88697">
    <property type="entry name" value="PUA domain-like"/>
    <property type="match status" value="1"/>
</dbReference>
<dbReference type="AlphaFoldDB" id="Q0AWM6"/>
<dbReference type="HOGENOM" id="CLU_067442_3_0_9"/>
<dbReference type="OrthoDB" id="9815641at2"/>
<dbReference type="InterPro" id="IPR046887">
    <property type="entry name" value="RsmE_PUA-like"/>
</dbReference>
<dbReference type="PANTHER" id="PTHR30027">
    <property type="entry name" value="RIBOSOMAL RNA SMALL SUBUNIT METHYLTRANSFERASE E"/>
    <property type="match status" value="1"/>
</dbReference>
<dbReference type="KEGG" id="swo:Swol_1575"/>
<evidence type="ECO:0000256" key="1">
    <source>
        <dbReference type="ARBA" id="ARBA00004496"/>
    </source>
</evidence>
<dbReference type="InterPro" id="IPR029028">
    <property type="entry name" value="Alpha/beta_knot_MTases"/>
</dbReference>
<evidence type="ECO:0000256" key="6">
    <source>
        <dbReference type="ARBA" id="ARBA00022552"/>
    </source>
</evidence>
<dbReference type="Proteomes" id="UP000001968">
    <property type="component" value="Chromosome"/>
</dbReference>
<dbReference type="InterPro" id="IPR029026">
    <property type="entry name" value="tRNA_m1G_MTases_N"/>
</dbReference>
<dbReference type="CDD" id="cd18084">
    <property type="entry name" value="RsmE-like"/>
    <property type="match status" value="1"/>
</dbReference>
<proteinExistence type="inferred from homology"/>
<dbReference type="eggNOG" id="COG1385">
    <property type="taxonomic scope" value="Bacteria"/>
</dbReference>
<keyword evidence="5 12" id="KW-0963">Cytoplasm</keyword>
<protein>
    <recommendedName>
        <fullName evidence="4 12">Ribosomal RNA small subunit methyltransferase E</fullName>
        <ecNumber evidence="3 12">2.1.1.193</ecNumber>
    </recommendedName>
</protein>
<evidence type="ECO:0000256" key="5">
    <source>
        <dbReference type="ARBA" id="ARBA00022490"/>
    </source>
</evidence>
<comment type="subcellular location">
    <subcellularLocation>
        <location evidence="1 12">Cytoplasm</location>
    </subcellularLocation>
</comment>
<dbReference type="Pfam" id="PF04452">
    <property type="entry name" value="Methyltrans_RNA"/>
    <property type="match status" value="1"/>
</dbReference>
<comment type="similarity">
    <text evidence="2 12">Belongs to the RNA methyltransferase RsmE family.</text>
</comment>
<dbReference type="STRING" id="335541.Swol_1575"/>
<dbReference type="PANTHER" id="PTHR30027:SF3">
    <property type="entry name" value="16S RRNA (URACIL(1498)-N(3))-METHYLTRANSFERASE"/>
    <property type="match status" value="1"/>
</dbReference>
<evidence type="ECO:0000313" key="15">
    <source>
        <dbReference type="EMBL" id="ABI68878.1"/>
    </source>
</evidence>
<organism evidence="15 16">
    <name type="scientific">Syntrophomonas wolfei subsp. wolfei (strain DSM 2245B / Goettingen)</name>
    <dbReference type="NCBI Taxonomy" id="335541"/>
    <lineage>
        <taxon>Bacteria</taxon>
        <taxon>Bacillati</taxon>
        <taxon>Bacillota</taxon>
        <taxon>Clostridia</taxon>
        <taxon>Eubacteriales</taxon>
        <taxon>Syntrophomonadaceae</taxon>
        <taxon>Syntrophomonas</taxon>
    </lineage>
</organism>
<dbReference type="SUPFAM" id="SSF75217">
    <property type="entry name" value="alpha/beta knot"/>
    <property type="match status" value="1"/>
</dbReference>
<reference evidence="16" key="1">
    <citation type="journal article" date="2010" name="Environ. Microbiol.">
        <title>The genome of Syntrophomonas wolfei: new insights into syntrophic metabolism and biohydrogen production.</title>
        <authorList>
            <person name="Sieber J.R."/>
            <person name="Sims D.R."/>
            <person name="Han C."/>
            <person name="Kim E."/>
            <person name="Lykidis A."/>
            <person name="Lapidus A.L."/>
            <person name="McDonnald E."/>
            <person name="Rohlin L."/>
            <person name="Culley D.E."/>
            <person name="Gunsalus R."/>
            <person name="McInerney M.J."/>
        </authorList>
    </citation>
    <scope>NUCLEOTIDE SEQUENCE [LARGE SCALE GENOMIC DNA]</scope>
    <source>
        <strain evidence="16">DSM 2245B / Goettingen</strain>
    </source>
</reference>
<feature type="domain" description="Ribosomal RNA small subunit methyltransferase E PUA-like" evidence="14">
    <location>
        <begin position="18"/>
        <end position="64"/>
    </location>
</feature>
<comment type="function">
    <text evidence="10 12">Specifically methylates the N3 position of the uracil ring of uridine 1498 (m3U1498) in 16S rRNA. Acts on the fully assembled 30S ribosomal subunit.</text>
</comment>
<dbReference type="InterPro" id="IPR015947">
    <property type="entry name" value="PUA-like_sf"/>
</dbReference>
<accession>Q0AWM6</accession>
<evidence type="ECO:0000256" key="9">
    <source>
        <dbReference type="ARBA" id="ARBA00022691"/>
    </source>
</evidence>
<dbReference type="InterPro" id="IPR046886">
    <property type="entry name" value="RsmE_MTase_dom"/>
</dbReference>
<evidence type="ECO:0000256" key="2">
    <source>
        <dbReference type="ARBA" id="ARBA00005528"/>
    </source>
</evidence>
<dbReference type="InterPro" id="IPR006700">
    <property type="entry name" value="RsmE"/>
</dbReference>
<evidence type="ECO:0000313" key="16">
    <source>
        <dbReference type="Proteomes" id="UP000001968"/>
    </source>
</evidence>
<dbReference type="EMBL" id="CP000448">
    <property type="protein sequence ID" value="ABI68878.1"/>
    <property type="molecule type" value="Genomic_DNA"/>
</dbReference>
<keyword evidence="6 12" id="KW-0698">rRNA processing</keyword>
<keyword evidence="8 12" id="KW-0808">Transferase</keyword>
<gene>
    <name evidence="15" type="ordered locus">Swol_1575</name>
</gene>
<evidence type="ECO:0000256" key="7">
    <source>
        <dbReference type="ARBA" id="ARBA00022603"/>
    </source>
</evidence>
<keyword evidence="16" id="KW-1185">Reference proteome</keyword>
<evidence type="ECO:0000256" key="10">
    <source>
        <dbReference type="ARBA" id="ARBA00025699"/>
    </source>
</evidence>
<dbReference type="Gene3D" id="3.40.1280.10">
    <property type="match status" value="1"/>
</dbReference>
<dbReference type="GO" id="GO:0005737">
    <property type="term" value="C:cytoplasm"/>
    <property type="evidence" value="ECO:0007669"/>
    <property type="project" value="UniProtKB-SubCell"/>
</dbReference>
<dbReference type="EC" id="2.1.1.193" evidence="3 12"/>
<dbReference type="RefSeq" id="WP_011640977.1">
    <property type="nucleotide sequence ID" value="NC_008346.1"/>
</dbReference>